<evidence type="ECO:0000313" key="3">
    <source>
        <dbReference type="Proteomes" id="UP000316079"/>
    </source>
</evidence>
<sequence>MSQDEKKPLRNTPKPAVEALREEMRMEIEELRCRKQHLIKRINEEESRCQQLQIECQQKEETMEKLISATIRLQSAMGTDVGGSDALKFYDIIKSISSMYQRCTQTLGVPQESEDSLLQLDMINNFNQIASDRKLKET</sequence>
<organism evidence="2 3">
    <name type="scientific">Danionella cerebrum</name>
    <dbReference type="NCBI Taxonomy" id="2873325"/>
    <lineage>
        <taxon>Eukaryota</taxon>
        <taxon>Metazoa</taxon>
        <taxon>Chordata</taxon>
        <taxon>Craniata</taxon>
        <taxon>Vertebrata</taxon>
        <taxon>Euteleostomi</taxon>
        <taxon>Actinopterygii</taxon>
        <taxon>Neopterygii</taxon>
        <taxon>Teleostei</taxon>
        <taxon>Ostariophysi</taxon>
        <taxon>Cypriniformes</taxon>
        <taxon>Danionidae</taxon>
        <taxon>Danioninae</taxon>
        <taxon>Danionella</taxon>
    </lineage>
</organism>
<feature type="coiled-coil region" evidence="1">
    <location>
        <begin position="21"/>
        <end position="69"/>
    </location>
</feature>
<evidence type="ECO:0000313" key="2">
    <source>
        <dbReference type="EMBL" id="TRY97730.1"/>
    </source>
</evidence>
<name>A0A553R6B9_9TELE</name>
<gene>
    <name evidence="2" type="ORF">DNTS_008251</name>
</gene>
<dbReference type="EMBL" id="SRMA01025209">
    <property type="protein sequence ID" value="TRY97730.1"/>
    <property type="molecule type" value="Genomic_DNA"/>
</dbReference>
<proteinExistence type="predicted"/>
<keyword evidence="3" id="KW-1185">Reference proteome</keyword>
<dbReference type="AlphaFoldDB" id="A0A553R6B9"/>
<comment type="caution">
    <text evidence="2">The sequence shown here is derived from an EMBL/GenBank/DDBJ whole genome shotgun (WGS) entry which is preliminary data.</text>
</comment>
<keyword evidence="1" id="KW-0175">Coiled coil</keyword>
<reference evidence="2 3" key="1">
    <citation type="journal article" date="2019" name="Sci. Data">
        <title>Hybrid genome assembly and annotation of Danionella translucida.</title>
        <authorList>
            <person name="Kadobianskyi M."/>
            <person name="Schulze L."/>
            <person name="Schuelke M."/>
            <person name="Judkewitz B."/>
        </authorList>
    </citation>
    <scope>NUCLEOTIDE SEQUENCE [LARGE SCALE GENOMIC DNA]</scope>
    <source>
        <strain evidence="2 3">Bolton</strain>
    </source>
</reference>
<protein>
    <submittedName>
        <fullName evidence="2">Uncharacterized protein</fullName>
    </submittedName>
</protein>
<accession>A0A553R6B9</accession>
<evidence type="ECO:0000256" key="1">
    <source>
        <dbReference type="SAM" id="Coils"/>
    </source>
</evidence>
<dbReference type="Proteomes" id="UP000316079">
    <property type="component" value="Unassembled WGS sequence"/>
</dbReference>